<keyword evidence="1" id="KW-0436">Ligase</keyword>
<keyword evidence="7" id="KW-1185">Reference proteome</keyword>
<gene>
    <name evidence="6" type="ORF">L249_0655</name>
</gene>
<organism evidence="6 7">
    <name type="scientific">Ophiocordyceps polyrhachis-furcata BCC 54312</name>
    <dbReference type="NCBI Taxonomy" id="1330021"/>
    <lineage>
        <taxon>Eukaryota</taxon>
        <taxon>Fungi</taxon>
        <taxon>Dikarya</taxon>
        <taxon>Ascomycota</taxon>
        <taxon>Pezizomycotina</taxon>
        <taxon>Sordariomycetes</taxon>
        <taxon>Hypocreomycetidae</taxon>
        <taxon>Hypocreales</taxon>
        <taxon>Ophiocordycipitaceae</taxon>
        <taxon>Ophiocordyceps</taxon>
    </lineage>
</organism>
<accession>A0A367LFU4</accession>
<dbReference type="InterPro" id="IPR027417">
    <property type="entry name" value="P-loop_NTPase"/>
</dbReference>
<dbReference type="Proteomes" id="UP000253664">
    <property type="component" value="Unassembled WGS sequence"/>
</dbReference>
<dbReference type="GO" id="GO:0046040">
    <property type="term" value="P:IMP metabolic process"/>
    <property type="evidence" value="ECO:0007669"/>
    <property type="project" value="TreeGrafter"/>
</dbReference>
<proteinExistence type="predicted"/>
<dbReference type="Pfam" id="PF00709">
    <property type="entry name" value="Adenylsucc_synt"/>
    <property type="match status" value="1"/>
</dbReference>
<reference evidence="6 7" key="1">
    <citation type="journal article" date="2015" name="BMC Genomics">
        <title>Insights from the genome of Ophiocordyceps polyrhachis-furcata to pathogenicity and host specificity in insect fungi.</title>
        <authorList>
            <person name="Wichadakul D."/>
            <person name="Kobmoo N."/>
            <person name="Ingsriswang S."/>
            <person name="Tangphatsornruang S."/>
            <person name="Chantasingh D."/>
            <person name="Luangsa-ard J.J."/>
            <person name="Eurwilaichitr L."/>
        </authorList>
    </citation>
    <scope>NUCLEOTIDE SEQUENCE [LARGE SCALE GENOMIC DNA]</scope>
    <source>
        <strain evidence="6 7">BCC 54312</strain>
    </source>
</reference>
<dbReference type="GO" id="GO:0046872">
    <property type="term" value="F:metal ion binding"/>
    <property type="evidence" value="ECO:0007669"/>
    <property type="project" value="UniProtKB-KW"/>
</dbReference>
<dbReference type="STRING" id="1330021.A0A367LFU4"/>
<dbReference type="InterPro" id="IPR042109">
    <property type="entry name" value="Adenylosuccinate_synth_dom1"/>
</dbReference>
<evidence type="ECO:0000256" key="5">
    <source>
        <dbReference type="ARBA" id="ARBA00022842"/>
    </source>
</evidence>
<evidence type="ECO:0000313" key="6">
    <source>
        <dbReference type="EMBL" id="RCI13288.1"/>
    </source>
</evidence>
<sequence length="194" mass="21936">MERWKLTDILTPGVQPCALHLANGVSYSFHLLSSGLVNPKCPNLSSVVAHIPTFFKVLVVGEGANALLLDLDRGSYLYVISSSTGISGIVNGLSFDIRKIDEVMSVVRSYTTRRRIYADALAQWPTQALRPDYQFQDVLRKAVDERFQSYRPSMEAEEVQRARALQILIQNKFRDKARELFSIGFLRRGEERNG</sequence>
<dbReference type="Gene3D" id="3.40.440.10">
    <property type="entry name" value="Adenylosuccinate Synthetase, subunit A, domain 1"/>
    <property type="match status" value="1"/>
</dbReference>
<dbReference type="SUPFAM" id="SSF52540">
    <property type="entry name" value="P-loop containing nucleoside triphosphate hydrolases"/>
    <property type="match status" value="1"/>
</dbReference>
<dbReference type="InterPro" id="IPR001114">
    <property type="entry name" value="Adenylosuccinate_synthetase"/>
</dbReference>
<dbReference type="GO" id="GO:0000166">
    <property type="term" value="F:nucleotide binding"/>
    <property type="evidence" value="ECO:0007669"/>
    <property type="project" value="UniProtKB-KW"/>
</dbReference>
<keyword evidence="4" id="KW-0658">Purine biosynthesis</keyword>
<evidence type="ECO:0000256" key="2">
    <source>
        <dbReference type="ARBA" id="ARBA00022723"/>
    </source>
</evidence>
<dbReference type="PANTHER" id="PTHR11846:SF0">
    <property type="entry name" value="ADENYLOSUCCINATE SYNTHETASE"/>
    <property type="match status" value="1"/>
</dbReference>
<dbReference type="AlphaFoldDB" id="A0A367LFU4"/>
<dbReference type="Pfam" id="PF20180">
    <property type="entry name" value="UQCC2_CBP6"/>
    <property type="match status" value="1"/>
</dbReference>
<comment type="caution">
    <text evidence="6">The sequence shown here is derived from an EMBL/GenBank/DDBJ whole genome shotgun (WGS) entry which is preliminary data.</text>
</comment>
<keyword evidence="5" id="KW-0460">Magnesium</keyword>
<dbReference type="SMART" id="SM00788">
    <property type="entry name" value="Adenylsucc_synt"/>
    <property type="match status" value="1"/>
</dbReference>
<dbReference type="GO" id="GO:0044208">
    <property type="term" value="P:'de novo' AMP biosynthetic process"/>
    <property type="evidence" value="ECO:0007669"/>
    <property type="project" value="TreeGrafter"/>
</dbReference>
<dbReference type="GO" id="GO:0004019">
    <property type="term" value="F:adenylosuccinate synthase activity"/>
    <property type="evidence" value="ECO:0007669"/>
    <property type="project" value="InterPro"/>
</dbReference>
<dbReference type="GO" id="GO:0005737">
    <property type="term" value="C:cytoplasm"/>
    <property type="evidence" value="ECO:0007669"/>
    <property type="project" value="TreeGrafter"/>
</dbReference>
<evidence type="ECO:0000256" key="1">
    <source>
        <dbReference type="ARBA" id="ARBA00022598"/>
    </source>
</evidence>
<dbReference type="PANTHER" id="PTHR11846">
    <property type="entry name" value="ADENYLOSUCCINATE SYNTHETASE"/>
    <property type="match status" value="1"/>
</dbReference>
<evidence type="ECO:0000313" key="7">
    <source>
        <dbReference type="Proteomes" id="UP000253664"/>
    </source>
</evidence>
<protein>
    <submittedName>
        <fullName evidence="6">Uncharacterized protein</fullName>
    </submittedName>
</protein>
<keyword evidence="2" id="KW-0479">Metal-binding</keyword>
<dbReference type="OrthoDB" id="2107880at2759"/>
<dbReference type="EMBL" id="LKCN02000007">
    <property type="protein sequence ID" value="RCI13288.1"/>
    <property type="molecule type" value="Genomic_DNA"/>
</dbReference>
<keyword evidence="3" id="KW-0547">Nucleotide-binding</keyword>
<evidence type="ECO:0000256" key="3">
    <source>
        <dbReference type="ARBA" id="ARBA00022741"/>
    </source>
</evidence>
<evidence type="ECO:0000256" key="4">
    <source>
        <dbReference type="ARBA" id="ARBA00022755"/>
    </source>
</evidence>
<name>A0A367LFU4_9HYPO</name>